<evidence type="ECO:0000256" key="2">
    <source>
        <dbReference type="ARBA" id="ARBA00006665"/>
    </source>
</evidence>
<feature type="transmembrane region" description="Helical" evidence="7">
    <location>
        <begin position="200"/>
        <end position="227"/>
    </location>
</feature>
<reference evidence="9 10" key="1">
    <citation type="journal article" date="2016" name="Genome Biol. Evol.">
        <title>Divergent and convergent evolution of fungal pathogenicity.</title>
        <authorList>
            <person name="Shang Y."/>
            <person name="Xiao G."/>
            <person name="Zheng P."/>
            <person name="Cen K."/>
            <person name="Zhan S."/>
            <person name="Wang C."/>
        </authorList>
    </citation>
    <scope>NUCLEOTIDE SEQUENCE [LARGE SCALE GENOMIC DNA]</scope>
    <source>
        <strain evidence="9 10">ARSEF 2679</strain>
    </source>
</reference>
<feature type="region of interest" description="Disordered" evidence="6">
    <location>
        <begin position="338"/>
        <end position="362"/>
    </location>
</feature>
<keyword evidence="10" id="KW-1185">Reference proteome</keyword>
<keyword evidence="4 7" id="KW-1133">Transmembrane helix</keyword>
<dbReference type="RefSeq" id="XP_018705932.1">
    <property type="nucleotide sequence ID" value="XM_018847043.1"/>
</dbReference>
<evidence type="ECO:0000256" key="5">
    <source>
        <dbReference type="ARBA" id="ARBA00023136"/>
    </source>
</evidence>
<evidence type="ECO:0000256" key="6">
    <source>
        <dbReference type="SAM" id="MobiDB-lite"/>
    </source>
</evidence>
<evidence type="ECO:0000256" key="8">
    <source>
        <dbReference type="SAM" id="SignalP"/>
    </source>
</evidence>
<evidence type="ECO:0000313" key="9">
    <source>
        <dbReference type="EMBL" id="OAA69062.1"/>
    </source>
</evidence>
<feature type="transmembrane region" description="Helical" evidence="7">
    <location>
        <begin position="409"/>
        <end position="427"/>
    </location>
</feature>
<feature type="chain" id="PRO_5007835903" evidence="8">
    <location>
        <begin position="17"/>
        <end position="480"/>
    </location>
</feature>
<feature type="transmembrane region" description="Helical" evidence="7">
    <location>
        <begin position="447"/>
        <end position="473"/>
    </location>
</feature>
<comment type="similarity">
    <text evidence="2">Belongs to the TDE1 family.</text>
</comment>
<keyword evidence="3 7" id="KW-0812">Transmembrane</keyword>
<evidence type="ECO:0000256" key="1">
    <source>
        <dbReference type="ARBA" id="ARBA00004141"/>
    </source>
</evidence>
<keyword evidence="5 7" id="KW-0472">Membrane</keyword>
<feature type="transmembrane region" description="Helical" evidence="7">
    <location>
        <begin position="131"/>
        <end position="150"/>
    </location>
</feature>
<dbReference type="PANTHER" id="PTHR10383:SF9">
    <property type="entry name" value="SERINE INCORPORATOR, ISOFORM F"/>
    <property type="match status" value="1"/>
</dbReference>
<protein>
    <submittedName>
        <fullName evidence="9">TMS membrane protein/tumor differentially expressed protein</fullName>
    </submittedName>
</protein>
<evidence type="ECO:0000256" key="3">
    <source>
        <dbReference type="ARBA" id="ARBA00022692"/>
    </source>
</evidence>
<dbReference type="PANTHER" id="PTHR10383">
    <property type="entry name" value="SERINE INCORPORATOR"/>
    <property type="match status" value="1"/>
</dbReference>
<accession>A0A162JHI3</accession>
<dbReference type="InterPro" id="IPR005016">
    <property type="entry name" value="TDE1/TMS"/>
</dbReference>
<feature type="transmembrane region" description="Helical" evidence="7">
    <location>
        <begin position="49"/>
        <end position="71"/>
    </location>
</feature>
<comment type="subcellular location">
    <subcellularLocation>
        <location evidence="1">Membrane</location>
        <topology evidence="1">Multi-pass membrane protein</topology>
    </subcellularLocation>
</comment>
<feature type="transmembrane region" description="Helical" evidence="7">
    <location>
        <begin position="266"/>
        <end position="286"/>
    </location>
</feature>
<feature type="transmembrane region" description="Helical" evidence="7">
    <location>
        <begin position="233"/>
        <end position="254"/>
    </location>
</feature>
<feature type="transmembrane region" description="Helical" evidence="7">
    <location>
        <begin position="156"/>
        <end position="179"/>
    </location>
</feature>
<evidence type="ECO:0000313" key="10">
    <source>
        <dbReference type="Proteomes" id="UP000076744"/>
    </source>
</evidence>
<dbReference type="Proteomes" id="UP000076744">
    <property type="component" value="Unassembled WGS sequence"/>
</dbReference>
<comment type="caution">
    <text evidence="9">The sequence shown here is derived from an EMBL/GenBank/DDBJ whole genome shotgun (WGS) entry which is preliminary data.</text>
</comment>
<dbReference type="GO" id="GO:0016020">
    <property type="term" value="C:membrane"/>
    <property type="evidence" value="ECO:0007669"/>
    <property type="project" value="UniProtKB-SubCell"/>
</dbReference>
<feature type="transmembrane region" description="Helical" evidence="7">
    <location>
        <begin position="100"/>
        <end position="119"/>
    </location>
</feature>
<dbReference type="AlphaFoldDB" id="A0A162JHI3"/>
<keyword evidence="8" id="KW-0732">Signal</keyword>
<dbReference type="EMBL" id="AZHB01000006">
    <property type="protein sequence ID" value="OAA69062.1"/>
    <property type="molecule type" value="Genomic_DNA"/>
</dbReference>
<evidence type="ECO:0000256" key="4">
    <source>
        <dbReference type="ARBA" id="ARBA00022989"/>
    </source>
</evidence>
<feature type="signal peptide" evidence="8">
    <location>
        <begin position="1"/>
        <end position="16"/>
    </location>
</feature>
<feature type="transmembrane region" description="Helical" evidence="7">
    <location>
        <begin position="306"/>
        <end position="323"/>
    </location>
</feature>
<feature type="transmembrane region" description="Helical" evidence="7">
    <location>
        <begin position="15"/>
        <end position="37"/>
    </location>
</feature>
<dbReference type="Pfam" id="PF03348">
    <property type="entry name" value="Serinc"/>
    <property type="match status" value="1"/>
</dbReference>
<sequence>MGALLSLPLMAVPSMATLLSFGASCCGAATCSMVCSACGKCGNSVATRIAYALILLVNSIVAWIMLTPWAIEKLQHLMLDYVKINCPNGECYGWLAVHRINFALGIFHLLLAGLLFGVASSKEPRAAIQNGYWGPKVIAWIAFVVMSFLIPDEFFMFWGNYIALIGAMLFLLLGLILLVDLAHGWAEYCLAQIEETDSRLWRTVLIGSTLGMYAASLAMTIVQYIFFAGSGCSMNQAVITINLLFWLIISVISVNPTIQEHNPKAGLAQAAMVAVYCTYLTMSAVSMEPDDKQCNPLLRGRSTRRTSVVIGAIVTMLTIAYTTTRAATQNFGLGGSGNGGIRLPEDDEHDLVTQQPGSRREMRAEALRRAVEEGSLPADALLSDDDDAEAGSNTAHDDERSRTQYNYSMFHIIFFLATTWVSLLLTLSHETAVEPNSDFASVGRTYAASWIKIVSAWLCHGIYIWSLVAPVVLPERFDFS</sequence>
<proteinExistence type="inferred from homology"/>
<gene>
    <name evidence="9" type="ORF">ISF_03437</name>
</gene>
<evidence type="ECO:0000256" key="7">
    <source>
        <dbReference type="SAM" id="Phobius"/>
    </source>
</evidence>
<organism evidence="9 10">
    <name type="scientific">Cordyceps fumosorosea (strain ARSEF 2679)</name>
    <name type="common">Isaria fumosorosea</name>
    <dbReference type="NCBI Taxonomy" id="1081104"/>
    <lineage>
        <taxon>Eukaryota</taxon>
        <taxon>Fungi</taxon>
        <taxon>Dikarya</taxon>
        <taxon>Ascomycota</taxon>
        <taxon>Pezizomycotina</taxon>
        <taxon>Sordariomycetes</taxon>
        <taxon>Hypocreomycetidae</taxon>
        <taxon>Hypocreales</taxon>
        <taxon>Cordycipitaceae</taxon>
        <taxon>Cordyceps</taxon>
    </lineage>
</organism>
<name>A0A162JHI3_CORFA</name>
<dbReference type="GeneID" id="30019729"/>
<dbReference type="STRING" id="1081104.A0A162JHI3"/>
<dbReference type="OrthoDB" id="5963193at2759"/>